<reference evidence="1 2" key="1">
    <citation type="submission" date="2024-06" db="EMBL/GenBank/DDBJ databases">
        <authorList>
            <person name="Pan Q."/>
            <person name="Wen M."/>
            <person name="Jouanno E."/>
            <person name="Zahm M."/>
            <person name="Klopp C."/>
            <person name="Cabau C."/>
            <person name="Louis A."/>
            <person name="Berthelot C."/>
            <person name="Parey E."/>
            <person name="Roest Crollius H."/>
            <person name="Montfort J."/>
            <person name="Robinson-Rechavi M."/>
            <person name="Bouchez O."/>
            <person name="Lampietro C."/>
            <person name="Lopez Roques C."/>
            <person name="Donnadieu C."/>
            <person name="Postlethwait J."/>
            <person name="Bobe J."/>
            <person name="Verreycken H."/>
            <person name="Guiguen Y."/>
        </authorList>
    </citation>
    <scope>NUCLEOTIDE SEQUENCE [LARGE SCALE GENOMIC DNA]</scope>
    <source>
        <strain evidence="1">Up_M1</strain>
        <tissue evidence="1">Testis</tissue>
    </source>
</reference>
<comment type="caution">
    <text evidence="1">The sequence shown here is derived from an EMBL/GenBank/DDBJ whole genome shotgun (WGS) entry which is preliminary data.</text>
</comment>
<accession>A0ABD0XLP5</accession>
<evidence type="ECO:0000313" key="1">
    <source>
        <dbReference type="EMBL" id="KAL1022333.1"/>
    </source>
</evidence>
<dbReference type="Proteomes" id="UP001557470">
    <property type="component" value="Unassembled WGS sequence"/>
</dbReference>
<proteinExistence type="predicted"/>
<evidence type="ECO:0000313" key="2">
    <source>
        <dbReference type="Proteomes" id="UP001557470"/>
    </source>
</evidence>
<protein>
    <submittedName>
        <fullName evidence="1">Uncharacterized protein</fullName>
    </submittedName>
</protein>
<organism evidence="1 2">
    <name type="scientific">Umbra pygmaea</name>
    <name type="common">Eastern mudminnow</name>
    <dbReference type="NCBI Taxonomy" id="75934"/>
    <lineage>
        <taxon>Eukaryota</taxon>
        <taxon>Metazoa</taxon>
        <taxon>Chordata</taxon>
        <taxon>Craniata</taxon>
        <taxon>Vertebrata</taxon>
        <taxon>Euteleostomi</taxon>
        <taxon>Actinopterygii</taxon>
        <taxon>Neopterygii</taxon>
        <taxon>Teleostei</taxon>
        <taxon>Protacanthopterygii</taxon>
        <taxon>Esociformes</taxon>
        <taxon>Umbridae</taxon>
        <taxon>Umbra</taxon>
    </lineage>
</organism>
<dbReference type="EMBL" id="JAGEUA010000001">
    <property type="protein sequence ID" value="KAL1022333.1"/>
    <property type="molecule type" value="Genomic_DNA"/>
</dbReference>
<sequence>MKTGRGVKSLNFRPSLAIVLQAENSVSKVNDDYTFNVQLEPSHWTYLVLAGHQKSGLGYWLTGRANGACKGNPLWSAVVCG</sequence>
<name>A0ABD0XLP5_UMBPY</name>
<dbReference type="AlphaFoldDB" id="A0ABD0XLP5"/>
<keyword evidence="2" id="KW-1185">Reference proteome</keyword>
<gene>
    <name evidence="1" type="ORF">UPYG_G00025260</name>
</gene>